<dbReference type="EMBL" id="JAOL01000081">
    <property type="protein sequence ID" value="EUA92100.1"/>
    <property type="molecule type" value="Genomic_DNA"/>
</dbReference>
<reference evidence="1 2" key="1">
    <citation type="submission" date="2014-01" db="EMBL/GenBank/DDBJ databases">
        <authorList>
            <person name="Dobos K."/>
            <person name="Lenaerts A."/>
            <person name="Ordway D."/>
            <person name="DeGroote M.A."/>
            <person name="Parker T."/>
            <person name="Sizemore C."/>
            <person name="Tallon L.J."/>
            <person name="Sadzewicz L.K."/>
            <person name="Sengamalay N."/>
            <person name="Fraser C.M."/>
            <person name="Hine E."/>
            <person name="Shefchek K.A."/>
            <person name="Das S.P."/>
            <person name="Tettelin H."/>
        </authorList>
    </citation>
    <scope>NUCLEOTIDE SEQUENCE [LARGE SCALE GENOMIC DNA]</scope>
    <source>
        <strain evidence="1 2">Harvey</strain>
    </source>
</reference>
<accession>A0ABP3AQA8</accession>
<evidence type="ECO:0000313" key="2">
    <source>
        <dbReference type="Proteomes" id="UP000020681"/>
    </source>
</evidence>
<organism evidence="1 2">
    <name type="scientific">Mycobacterium ulcerans str. Harvey</name>
    <dbReference type="NCBI Taxonomy" id="1299332"/>
    <lineage>
        <taxon>Bacteria</taxon>
        <taxon>Bacillati</taxon>
        <taxon>Actinomycetota</taxon>
        <taxon>Actinomycetes</taxon>
        <taxon>Mycobacteriales</taxon>
        <taxon>Mycobacteriaceae</taxon>
        <taxon>Mycobacterium</taxon>
        <taxon>Mycobacterium ulcerans group</taxon>
    </lineage>
</organism>
<dbReference type="Proteomes" id="UP000020681">
    <property type="component" value="Unassembled WGS sequence"/>
</dbReference>
<sequence>MLELVRRTNPQLVWNPQPSGHVAIGVGNQRFDRGGADVDADCGVFT</sequence>
<name>A0ABP3AQA8_MYCUL</name>
<proteinExistence type="predicted"/>
<evidence type="ECO:0000313" key="1">
    <source>
        <dbReference type="EMBL" id="EUA92100.1"/>
    </source>
</evidence>
<keyword evidence="2" id="KW-1185">Reference proteome</keyword>
<comment type="caution">
    <text evidence="1">The sequence shown here is derived from an EMBL/GenBank/DDBJ whole genome shotgun (WGS) entry which is preliminary data.</text>
</comment>
<protein>
    <submittedName>
        <fullName evidence="1">Uncharacterized protein</fullName>
    </submittedName>
</protein>
<gene>
    <name evidence="1" type="ORF">I551_1397</name>
</gene>